<keyword evidence="8" id="KW-1185">Reference proteome</keyword>
<dbReference type="AlphaFoldDB" id="A0A7W6K4B3"/>
<dbReference type="Proteomes" id="UP000584824">
    <property type="component" value="Unassembled WGS sequence"/>
</dbReference>
<feature type="domain" description="Thiamin pyrophosphokinase thiamin-binding" evidence="6">
    <location>
        <begin position="141"/>
        <end position="204"/>
    </location>
</feature>
<evidence type="ECO:0000256" key="2">
    <source>
        <dbReference type="ARBA" id="ARBA00022741"/>
    </source>
</evidence>
<dbReference type="Gene3D" id="3.40.50.10240">
    <property type="entry name" value="Thiamin pyrophosphokinase, catalytic domain"/>
    <property type="match status" value="1"/>
</dbReference>
<dbReference type="GO" id="GO:0006772">
    <property type="term" value="P:thiamine metabolic process"/>
    <property type="evidence" value="ECO:0007669"/>
    <property type="project" value="UniProtKB-UniRule"/>
</dbReference>
<keyword evidence="4" id="KW-0067">ATP-binding</keyword>
<dbReference type="InterPro" id="IPR053149">
    <property type="entry name" value="TPK"/>
</dbReference>
<dbReference type="GO" id="GO:0004788">
    <property type="term" value="F:thiamine diphosphokinase activity"/>
    <property type="evidence" value="ECO:0007669"/>
    <property type="project" value="UniProtKB-UniRule"/>
</dbReference>
<keyword evidence="3 7" id="KW-0418">Kinase</keyword>
<dbReference type="InterPro" id="IPR007373">
    <property type="entry name" value="Thiamin_PyroPKinase_B1-bd"/>
</dbReference>
<proteinExistence type="predicted"/>
<evidence type="ECO:0000256" key="4">
    <source>
        <dbReference type="ARBA" id="ARBA00022840"/>
    </source>
</evidence>
<dbReference type="Pfam" id="PF04263">
    <property type="entry name" value="TPK_catalytic"/>
    <property type="match status" value="1"/>
</dbReference>
<evidence type="ECO:0000313" key="8">
    <source>
        <dbReference type="Proteomes" id="UP000584824"/>
    </source>
</evidence>
<dbReference type="InterPro" id="IPR006282">
    <property type="entry name" value="Thi_PPkinase"/>
</dbReference>
<dbReference type="GO" id="GO:0005524">
    <property type="term" value="F:ATP binding"/>
    <property type="evidence" value="ECO:0007669"/>
    <property type="project" value="UniProtKB-KW"/>
</dbReference>
<keyword evidence="1 7" id="KW-0808">Transferase</keyword>
<dbReference type="NCBIfam" id="TIGR01378">
    <property type="entry name" value="thi_PPkinase"/>
    <property type="match status" value="1"/>
</dbReference>
<accession>A0A7W6K4B3</accession>
<keyword evidence="2" id="KW-0547">Nucleotide-binding</keyword>
<dbReference type="GO" id="GO:0030975">
    <property type="term" value="F:thiamine binding"/>
    <property type="evidence" value="ECO:0007669"/>
    <property type="project" value="InterPro"/>
</dbReference>
<protein>
    <recommendedName>
        <fullName evidence="5">Thiamine diphosphokinase</fullName>
        <ecNumber evidence="5">2.7.6.2</ecNumber>
    </recommendedName>
</protein>
<name>A0A7W6K4B3_9HYPH</name>
<evidence type="ECO:0000259" key="6">
    <source>
        <dbReference type="SMART" id="SM00983"/>
    </source>
</evidence>
<dbReference type="InterPro" id="IPR007371">
    <property type="entry name" value="TPK_catalytic"/>
</dbReference>
<gene>
    <name evidence="7" type="ORF">GGQ66_002594</name>
</gene>
<organism evidence="7 8">
    <name type="scientific">Allorhizobium borbori</name>
    <dbReference type="NCBI Taxonomy" id="485907"/>
    <lineage>
        <taxon>Bacteria</taxon>
        <taxon>Pseudomonadati</taxon>
        <taxon>Pseudomonadota</taxon>
        <taxon>Alphaproteobacteria</taxon>
        <taxon>Hyphomicrobiales</taxon>
        <taxon>Rhizobiaceae</taxon>
        <taxon>Rhizobium/Agrobacterium group</taxon>
        <taxon>Allorhizobium</taxon>
    </lineage>
</organism>
<dbReference type="SUPFAM" id="SSF63999">
    <property type="entry name" value="Thiamin pyrophosphokinase, catalytic domain"/>
    <property type="match status" value="1"/>
</dbReference>
<evidence type="ECO:0000313" key="7">
    <source>
        <dbReference type="EMBL" id="MBB4104026.1"/>
    </source>
</evidence>
<dbReference type="PANTHER" id="PTHR41299:SF1">
    <property type="entry name" value="THIAMINE PYROPHOSPHOKINASE"/>
    <property type="match status" value="1"/>
</dbReference>
<reference evidence="7 8" key="1">
    <citation type="submission" date="2020-08" db="EMBL/GenBank/DDBJ databases">
        <title>Genomic Encyclopedia of Type Strains, Phase IV (KMG-IV): sequencing the most valuable type-strain genomes for metagenomic binning, comparative biology and taxonomic classification.</title>
        <authorList>
            <person name="Goeker M."/>
        </authorList>
    </citation>
    <scope>NUCLEOTIDE SEQUENCE [LARGE SCALE GENOMIC DNA]</scope>
    <source>
        <strain evidence="7 8">DSM 26385</strain>
    </source>
</reference>
<evidence type="ECO:0000256" key="5">
    <source>
        <dbReference type="NCBIfam" id="TIGR01378"/>
    </source>
</evidence>
<dbReference type="GO" id="GO:0009229">
    <property type="term" value="P:thiamine diphosphate biosynthetic process"/>
    <property type="evidence" value="ECO:0007669"/>
    <property type="project" value="InterPro"/>
</dbReference>
<dbReference type="CDD" id="cd07995">
    <property type="entry name" value="TPK"/>
    <property type="match status" value="1"/>
</dbReference>
<comment type="caution">
    <text evidence="7">The sequence shown here is derived from an EMBL/GenBank/DDBJ whole genome shotgun (WGS) entry which is preliminary data.</text>
</comment>
<dbReference type="InterPro" id="IPR036759">
    <property type="entry name" value="TPK_catalytic_sf"/>
</dbReference>
<sequence>MSDSFTILLGGELEKTERLMAAMAGSRVIAADGGMRHAEALGVVPELWVGDFDSADPALFERYATVPRQTFPREKDATDGQLGVETAIALGAKRLVLAGALGGTRSDHALQHVVYAVHLAERGLDVLLTSGEEEMVPFLAGTVEVDLPDGALFSILGLTDLAALTIENAKYGLDRRDVPFGPPMTICNVARGRVRLTHEGGRAIILSRPYDFTGV</sequence>
<dbReference type="RefSeq" id="WP_183793103.1">
    <property type="nucleotide sequence ID" value="NZ_JACIDU010000009.1"/>
</dbReference>
<dbReference type="EMBL" id="JACIDU010000009">
    <property type="protein sequence ID" value="MBB4104026.1"/>
    <property type="molecule type" value="Genomic_DNA"/>
</dbReference>
<dbReference type="GO" id="GO:0016301">
    <property type="term" value="F:kinase activity"/>
    <property type="evidence" value="ECO:0007669"/>
    <property type="project" value="UniProtKB-KW"/>
</dbReference>
<evidence type="ECO:0000256" key="1">
    <source>
        <dbReference type="ARBA" id="ARBA00022679"/>
    </source>
</evidence>
<evidence type="ECO:0000256" key="3">
    <source>
        <dbReference type="ARBA" id="ARBA00022777"/>
    </source>
</evidence>
<dbReference type="SMART" id="SM00983">
    <property type="entry name" value="TPK_B1_binding"/>
    <property type="match status" value="1"/>
</dbReference>
<dbReference type="PANTHER" id="PTHR41299">
    <property type="entry name" value="THIAMINE PYROPHOSPHOKINASE"/>
    <property type="match status" value="1"/>
</dbReference>
<dbReference type="EC" id="2.7.6.2" evidence="5"/>